<name>A0A382RWH8_9ZZZZ</name>
<dbReference type="EMBL" id="UINC01124689">
    <property type="protein sequence ID" value="SVD02016.1"/>
    <property type="molecule type" value="Genomic_DNA"/>
</dbReference>
<organism evidence="2">
    <name type="scientific">marine metagenome</name>
    <dbReference type="NCBI Taxonomy" id="408172"/>
    <lineage>
        <taxon>unclassified sequences</taxon>
        <taxon>metagenomes</taxon>
        <taxon>ecological metagenomes</taxon>
    </lineage>
</organism>
<dbReference type="AlphaFoldDB" id="A0A382RWH8"/>
<sequence>MQRIPSQYSYSPKSKLNGPTSRLTRPLRVVIPELPVGISVSEWWPVSAEVDWIAALYIDNKPNPSALVDEKALYYAVADRRIAGTAIDTRYEYPVICGVGGTLRKAQALRSPRHSAMKAGQPWV</sequence>
<evidence type="ECO:0000256" key="1">
    <source>
        <dbReference type="SAM" id="MobiDB-lite"/>
    </source>
</evidence>
<accession>A0A382RWH8</accession>
<feature type="non-terminal residue" evidence="2">
    <location>
        <position position="124"/>
    </location>
</feature>
<gene>
    <name evidence="2" type="ORF">METZ01_LOCUS354870</name>
</gene>
<proteinExistence type="predicted"/>
<feature type="region of interest" description="Disordered" evidence="1">
    <location>
        <begin position="1"/>
        <end position="20"/>
    </location>
</feature>
<protein>
    <submittedName>
        <fullName evidence="2">Uncharacterized protein</fullName>
    </submittedName>
</protein>
<reference evidence="2" key="1">
    <citation type="submission" date="2018-05" db="EMBL/GenBank/DDBJ databases">
        <authorList>
            <person name="Lanie J.A."/>
            <person name="Ng W.-L."/>
            <person name="Kazmierczak K.M."/>
            <person name="Andrzejewski T.M."/>
            <person name="Davidsen T.M."/>
            <person name="Wayne K.J."/>
            <person name="Tettelin H."/>
            <person name="Glass J.I."/>
            <person name="Rusch D."/>
            <person name="Podicherti R."/>
            <person name="Tsui H.-C.T."/>
            <person name="Winkler M.E."/>
        </authorList>
    </citation>
    <scope>NUCLEOTIDE SEQUENCE</scope>
</reference>
<evidence type="ECO:0000313" key="2">
    <source>
        <dbReference type="EMBL" id="SVD02016.1"/>
    </source>
</evidence>